<dbReference type="Gene3D" id="3.40.50.2000">
    <property type="entry name" value="Glycogen Phosphorylase B"/>
    <property type="match status" value="2"/>
</dbReference>
<dbReference type="Pfam" id="PF00534">
    <property type="entry name" value="Glycos_transf_1"/>
    <property type="match status" value="1"/>
</dbReference>
<dbReference type="Proteomes" id="UP000245647">
    <property type="component" value="Unassembled WGS sequence"/>
</dbReference>
<dbReference type="OrthoDB" id="1096251at2"/>
<protein>
    <recommendedName>
        <fullName evidence="1">Glycosyl transferase family 1 domain-containing protein</fullName>
    </recommendedName>
</protein>
<dbReference type="InterPro" id="IPR001296">
    <property type="entry name" value="Glyco_trans_1"/>
</dbReference>
<reference evidence="2 3" key="1">
    <citation type="submission" date="2018-04" db="EMBL/GenBank/DDBJ databases">
        <title>Pedobacter chongqingensis sp. nov., isolated from a rottenly hemp rope.</title>
        <authorList>
            <person name="Cai Y."/>
        </authorList>
    </citation>
    <scope>NUCLEOTIDE SEQUENCE [LARGE SCALE GENOMIC DNA]</scope>
    <source>
        <strain evidence="2 3">FJ4-8</strain>
    </source>
</reference>
<dbReference type="SUPFAM" id="SSF53756">
    <property type="entry name" value="UDP-Glycosyltransferase/glycogen phosphorylase"/>
    <property type="match status" value="1"/>
</dbReference>
<proteinExistence type="predicted"/>
<name>A0A2U2PBJ3_9SPHI</name>
<accession>A0A2U2PBJ3</accession>
<evidence type="ECO:0000313" key="2">
    <source>
        <dbReference type="EMBL" id="PWG78725.1"/>
    </source>
</evidence>
<dbReference type="InterPro" id="IPR050194">
    <property type="entry name" value="Glycosyltransferase_grp1"/>
</dbReference>
<dbReference type="RefSeq" id="WP_109417786.1">
    <property type="nucleotide sequence ID" value="NZ_QEAS01000021.1"/>
</dbReference>
<dbReference type="EMBL" id="QEAS01000021">
    <property type="protein sequence ID" value="PWG78725.1"/>
    <property type="molecule type" value="Genomic_DNA"/>
</dbReference>
<organism evidence="2 3">
    <name type="scientific">Pararcticibacter amylolyticus</name>
    <dbReference type="NCBI Taxonomy" id="2173175"/>
    <lineage>
        <taxon>Bacteria</taxon>
        <taxon>Pseudomonadati</taxon>
        <taxon>Bacteroidota</taxon>
        <taxon>Sphingobacteriia</taxon>
        <taxon>Sphingobacteriales</taxon>
        <taxon>Sphingobacteriaceae</taxon>
        <taxon>Pararcticibacter</taxon>
    </lineage>
</organism>
<comment type="caution">
    <text evidence="2">The sequence shown here is derived from an EMBL/GenBank/DDBJ whole genome shotgun (WGS) entry which is preliminary data.</text>
</comment>
<sequence length="418" mass="47383">MSPVKVLWFSVTPSLYESKISGHNGGGWIASLESLVRGSGDVQLAVAFEHEDGQFKVEDGDVTYYPINVWTSKAKKLKRRINLNIEEELLIPACLRVIEDFKPDVIHVFGSEWCFGLIAQHINIPLIIHMQGSIPPYFNARFPVGYNNLDLIRFNGVNLIRTILDFYNEKNFRLRAKREEKILRSCQYFMGRTEWDRSIVSLYNPSARYFYCSEALRQVFFEEGGRIWNKQKRSDFIITTTISAPLYKGVDLVLKTAKLLMDNGFKAFKWRVFGLSNVKFHEWKTKIASAEVNVEVVGTVSAEKLKDELLNSDVFVHPSYIDNSPNSVCEAQLLGMPVISTNVGGISSLVSHRESGLLVPANDPFLLASYIKTVLCNDELATYLGRQGRKEALLRHDGGTLLNNLINIYKSVLDEKSV</sequence>
<dbReference type="PANTHER" id="PTHR45947">
    <property type="entry name" value="SULFOQUINOVOSYL TRANSFERASE SQD2"/>
    <property type="match status" value="1"/>
</dbReference>
<keyword evidence="3" id="KW-1185">Reference proteome</keyword>
<feature type="domain" description="Glycosyl transferase family 1" evidence="1">
    <location>
        <begin position="243"/>
        <end position="390"/>
    </location>
</feature>
<evidence type="ECO:0000259" key="1">
    <source>
        <dbReference type="Pfam" id="PF00534"/>
    </source>
</evidence>
<evidence type="ECO:0000313" key="3">
    <source>
        <dbReference type="Proteomes" id="UP000245647"/>
    </source>
</evidence>
<dbReference type="CDD" id="cd03801">
    <property type="entry name" value="GT4_PimA-like"/>
    <property type="match status" value="1"/>
</dbReference>
<dbReference type="PANTHER" id="PTHR45947:SF14">
    <property type="entry name" value="SLL1723 PROTEIN"/>
    <property type="match status" value="1"/>
</dbReference>
<gene>
    <name evidence="2" type="ORF">DDR33_21125</name>
</gene>
<dbReference type="GO" id="GO:0016757">
    <property type="term" value="F:glycosyltransferase activity"/>
    <property type="evidence" value="ECO:0007669"/>
    <property type="project" value="InterPro"/>
</dbReference>
<dbReference type="AlphaFoldDB" id="A0A2U2PBJ3"/>